<dbReference type="InterPro" id="IPR002933">
    <property type="entry name" value="Peptidase_M20"/>
</dbReference>
<dbReference type="PANTHER" id="PTHR43270">
    <property type="entry name" value="BETA-ALA-HIS DIPEPTIDASE"/>
    <property type="match status" value="1"/>
</dbReference>
<keyword evidence="2" id="KW-0479">Metal-binding</keyword>
<evidence type="ECO:0000259" key="4">
    <source>
        <dbReference type="Pfam" id="PF07687"/>
    </source>
</evidence>
<keyword evidence="6" id="KW-1185">Reference proteome</keyword>
<dbReference type="Pfam" id="PF07687">
    <property type="entry name" value="M20_dimer"/>
    <property type="match status" value="1"/>
</dbReference>
<reference evidence="5 6" key="1">
    <citation type="submission" date="2019-10" db="EMBL/GenBank/DDBJ databases">
        <title>Sequencing and Assembly of Multiple Reported Metal-Biooxidizing Members of the Extremely Thermoacidophilic Archaeal Family Sulfolobaceae.</title>
        <authorList>
            <person name="Counts J.A."/>
            <person name="Kelly R.M."/>
        </authorList>
    </citation>
    <scope>NUCLEOTIDE SEQUENCE [LARGE SCALE GENOMIC DNA]</scope>
    <source>
        <strain evidence="5 6">DSM 6482</strain>
    </source>
</reference>
<evidence type="ECO:0000256" key="3">
    <source>
        <dbReference type="ARBA" id="ARBA00022801"/>
    </source>
</evidence>
<evidence type="ECO:0000313" key="5">
    <source>
        <dbReference type="EMBL" id="MUN29006.1"/>
    </source>
</evidence>
<dbReference type="RefSeq" id="WP_156016574.1">
    <property type="nucleotide sequence ID" value="NZ_WGGD01000005.1"/>
</dbReference>
<dbReference type="Gene3D" id="3.40.630.10">
    <property type="entry name" value="Zn peptidases"/>
    <property type="match status" value="1"/>
</dbReference>
<dbReference type="GO" id="GO:0006508">
    <property type="term" value="P:proteolysis"/>
    <property type="evidence" value="ECO:0007669"/>
    <property type="project" value="UniProtKB-KW"/>
</dbReference>
<evidence type="ECO:0000256" key="1">
    <source>
        <dbReference type="ARBA" id="ARBA00022670"/>
    </source>
</evidence>
<dbReference type="GO" id="GO:0046872">
    <property type="term" value="F:metal ion binding"/>
    <property type="evidence" value="ECO:0007669"/>
    <property type="project" value="UniProtKB-KW"/>
</dbReference>
<keyword evidence="1" id="KW-0645">Protease</keyword>
<dbReference type="Gene3D" id="3.30.70.360">
    <property type="match status" value="1"/>
</dbReference>
<gene>
    <name evidence="5" type="ORF">GC250_06055</name>
</gene>
<dbReference type="PANTHER" id="PTHR43270:SF8">
    <property type="entry name" value="DI- AND TRIPEPTIDASE DUG2-RELATED"/>
    <property type="match status" value="1"/>
</dbReference>
<evidence type="ECO:0000313" key="6">
    <source>
        <dbReference type="Proteomes" id="UP000470772"/>
    </source>
</evidence>
<dbReference type="Pfam" id="PF01546">
    <property type="entry name" value="Peptidase_M20"/>
    <property type="match status" value="1"/>
</dbReference>
<sequence length="418" mass="47137">MDKDLYEFLTIDTTSAKGKGVEGAKYLVDYMKDHNIEAELIQHKAINPYIVGEINVGANMTLLVYNHYDVQPVEPLNKWNTDPFKPTEKDGKIYARGVADDKGSLMARLQTIIEMAKEKELKVNVKFLFEGVEEIGSPYMEEFLKDYKDRLKSDFVLWEGSGRGPDGAPEIVLGVKGLLYVEITSNTEKDLHSMYAPITRNPAWELVKFLNSLKEGNKVKLPGFYDNVKWLNDDEIKLMRGDKKGMEEALAQEVPSDFMRKLVEEPTCNIAGIQSGYTGEGSKTVIPSSAFVKIDFRLVPNQDPEVVLDSLKKILPNGFQLKVWGKVKPYRTSIKSRIAKALIESARETYGQDPNVIPNSPGTGPMEYFARILNNNEIADGVGVDNVGSNIHSFNESIIEEDYRIAKKWMRLLLQKLS</sequence>
<comment type="caution">
    <text evidence="5">The sequence shown here is derived from an EMBL/GenBank/DDBJ whole genome shotgun (WGS) entry which is preliminary data.</text>
</comment>
<protein>
    <submittedName>
        <fullName evidence="5">M20/M25/M40 family metallo-hydrolase</fullName>
    </submittedName>
</protein>
<dbReference type="Proteomes" id="UP000470772">
    <property type="component" value="Unassembled WGS sequence"/>
</dbReference>
<dbReference type="InterPro" id="IPR011650">
    <property type="entry name" value="Peptidase_M20_dimer"/>
</dbReference>
<organism evidence="5 6">
    <name type="scientific">Sulfuracidifex metallicus DSM 6482 = JCM 9184</name>
    <dbReference type="NCBI Taxonomy" id="523847"/>
    <lineage>
        <taxon>Archaea</taxon>
        <taxon>Thermoproteota</taxon>
        <taxon>Thermoprotei</taxon>
        <taxon>Sulfolobales</taxon>
        <taxon>Sulfolobaceae</taxon>
        <taxon>Sulfuracidifex</taxon>
    </lineage>
</organism>
<dbReference type="AlphaFoldDB" id="A0A6A9QJ47"/>
<dbReference type="NCBIfam" id="NF005034">
    <property type="entry name" value="PRK06446.1"/>
    <property type="match status" value="1"/>
</dbReference>
<keyword evidence="3 5" id="KW-0378">Hydrolase</keyword>
<evidence type="ECO:0000256" key="2">
    <source>
        <dbReference type="ARBA" id="ARBA00022723"/>
    </source>
</evidence>
<dbReference type="SUPFAM" id="SSF53187">
    <property type="entry name" value="Zn-dependent exopeptidases"/>
    <property type="match status" value="1"/>
</dbReference>
<name>A0A6A9QJ47_SULME</name>
<dbReference type="EMBL" id="WGGD01000005">
    <property type="protein sequence ID" value="MUN29006.1"/>
    <property type="molecule type" value="Genomic_DNA"/>
</dbReference>
<accession>A0A6A9QJ47</accession>
<proteinExistence type="predicted"/>
<dbReference type="GO" id="GO:0008233">
    <property type="term" value="F:peptidase activity"/>
    <property type="evidence" value="ECO:0007669"/>
    <property type="project" value="UniProtKB-KW"/>
</dbReference>
<feature type="domain" description="Peptidase M20 dimerisation" evidence="4">
    <location>
        <begin position="174"/>
        <end position="316"/>
    </location>
</feature>
<dbReference type="InterPro" id="IPR051458">
    <property type="entry name" value="Cyt/Met_Dipeptidase"/>
</dbReference>